<feature type="domain" description="Late embryogenesis abundant protein LEA-2 subgroup" evidence="6">
    <location>
        <begin position="97"/>
        <end position="150"/>
    </location>
</feature>
<evidence type="ECO:0000259" key="6">
    <source>
        <dbReference type="Pfam" id="PF03168"/>
    </source>
</evidence>
<dbReference type="InterPro" id="IPR044839">
    <property type="entry name" value="NDR1-like"/>
</dbReference>
<evidence type="ECO:0000256" key="4">
    <source>
        <dbReference type="ARBA" id="ARBA00023136"/>
    </source>
</evidence>
<dbReference type="OMA" id="RNPNRFG"/>
<dbReference type="AlphaFoldDB" id="A0A5P1EZL4"/>
<dbReference type="Pfam" id="PF03168">
    <property type="entry name" value="LEA_2"/>
    <property type="match status" value="1"/>
</dbReference>
<protein>
    <recommendedName>
        <fullName evidence="6">Late embryogenesis abundant protein LEA-2 subgroup domain-containing protein</fullName>
    </recommendedName>
</protein>
<gene>
    <name evidence="7" type="ORF">A4U43_C04F7310</name>
</gene>
<evidence type="ECO:0000256" key="3">
    <source>
        <dbReference type="ARBA" id="ARBA00022989"/>
    </source>
</evidence>
<evidence type="ECO:0000313" key="8">
    <source>
        <dbReference type="Proteomes" id="UP000243459"/>
    </source>
</evidence>
<evidence type="ECO:0000256" key="2">
    <source>
        <dbReference type="ARBA" id="ARBA00022692"/>
    </source>
</evidence>
<evidence type="ECO:0000256" key="5">
    <source>
        <dbReference type="SAM" id="Phobius"/>
    </source>
</evidence>
<dbReference type="GO" id="GO:0009506">
    <property type="term" value="C:plasmodesma"/>
    <property type="evidence" value="ECO:0007669"/>
    <property type="project" value="TreeGrafter"/>
</dbReference>
<keyword evidence="8" id="KW-1185">Reference proteome</keyword>
<proteinExistence type="predicted"/>
<dbReference type="OrthoDB" id="1889094at2759"/>
<dbReference type="InterPro" id="IPR004864">
    <property type="entry name" value="LEA_2"/>
</dbReference>
<keyword evidence="3 5" id="KW-1133">Transmembrane helix</keyword>
<dbReference type="Gramene" id="ONK71324">
    <property type="protein sequence ID" value="ONK71324"/>
    <property type="gene ID" value="A4U43_C04F7310"/>
</dbReference>
<sequence length="221" mass="25030">MDPKQPNLNGAYYGPPIPPQPQSYNNIGRRSSCGPCSCLCSLLKALISIIVILGIVVLVLWLVFRPNEIKVYVTSADLSQFNLTNNNNLQYNLSLNMSIRNPNKRIGIYYDYMEARAIYDGSRFGYTNNLPTFYQGHKNTSDFFPVFQGQSLVFGDSLKGTYGREKGEGFYYVEVKVYMWIRLKVSIVKIRAKPHVDCTLKLPVPGSGAKFEETSCDVDYF</sequence>
<evidence type="ECO:0000256" key="1">
    <source>
        <dbReference type="ARBA" id="ARBA00004167"/>
    </source>
</evidence>
<comment type="subcellular location">
    <subcellularLocation>
        <location evidence="1">Membrane</location>
        <topology evidence="1">Single-pass membrane protein</topology>
    </subcellularLocation>
</comment>
<name>A0A5P1EZL4_ASPOF</name>
<dbReference type="PANTHER" id="PTHR31415:SF4">
    <property type="entry name" value="NDR1_HIN1-LIKE PROTEIN 3"/>
    <property type="match status" value="1"/>
</dbReference>
<reference evidence="8" key="1">
    <citation type="journal article" date="2017" name="Nat. Commun.">
        <title>The asparagus genome sheds light on the origin and evolution of a young Y chromosome.</title>
        <authorList>
            <person name="Harkess A."/>
            <person name="Zhou J."/>
            <person name="Xu C."/>
            <person name="Bowers J.E."/>
            <person name="Van der Hulst R."/>
            <person name="Ayyampalayam S."/>
            <person name="Mercati F."/>
            <person name="Riccardi P."/>
            <person name="McKain M.R."/>
            <person name="Kakrana A."/>
            <person name="Tang H."/>
            <person name="Ray J."/>
            <person name="Groenendijk J."/>
            <person name="Arikit S."/>
            <person name="Mathioni S.M."/>
            <person name="Nakano M."/>
            <person name="Shan H."/>
            <person name="Telgmann-Rauber A."/>
            <person name="Kanno A."/>
            <person name="Yue Z."/>
            <person name="Chen H."/>
            <person name="Li W."/>
            <person name="Chen Y."/>
            <person name="Xu X."/>
            <person name="Zhang Y."/>
            <person name="Luo S."/>
            <person name="Chen H."/>
            <person name="Gao J."/>
            <person name="Mao Z."/>
            <person name="Pires J.C."/>
            <person name="Luo M."/>
            <person name="Kudrna D."/>
            <person name="Wing R.A."/>
            <person name="Meyers B.C."/>
            <person name="Yi K."/>
            <person name="Kong H."/>
            <person name="Lavrijsen P."/>
            <person name="Sunseri F."/>
            <person name="Falavigna A."/>
            <person name="Ye Y."/>
            <person name="Leebens-Mack J.H."/>
            <person name="Chen G."/>
        </authorList>
    </citation>
    <scope>NUCLEOTIDE SEQUENCE [LARGE SCALE GENOMIC DNA]</scope>
    <source>
        <strain evidence="8">cv. DH0086</strain>
    </source>
</reference>
<dbReference type="GO" id="GO:0005886">
    <property type="term" value="C:plasma membrane"/>
    <property type="evidence" value="ECO:0007669"/>
    <property type="project" value="TreeGrafter"/>
</dbReference>
<dbReference type="GO" id="GO:0098542">
    <property type="term" value="P:defense response to other organism"/>
    <property type="evidence" value="ECO:0007669"/>
    <property type="project" value="InterPro"/>
</dbReference>
<dbReference type="EMBL" id="CM007384">
    <property type="protein sequence ID" value="ONK71324.1"/>
    <property type="molecule type" value="Genomic_DNA"/>
</dbReference>
<feature type="transmembrane region" description="Helical" evidence="5">
    <location>
        <begin position="45"/>
        <end position="64"/>
    </location>
</feature>
<evidence type="ECO:0000313" key="7">
    <source>
        <dbReference type="EMBL" id="ONK71324.1"/>
    </source>
</evidence>
<accession>A0A5P1EZL4</accession>
<keyword evidence="4 5" id="KW-0472">Membrane</keyword>
<organism evidence="7 8">
    <name type="scientific">Asparagus officinalis</name>
    <name type="common">Garden asparagus</name>
    <dbReference type="NCBI Taxonomy" id="4686"/>
    <lineage>
        <taxon>Eukaryota</taxon>
        <taxon>Viridiplantae</taxon>
        <taxon>Streptophyta</taxon>
        <taxon>Embryophyta</taxon>
        <taxon>Tracheophyta</taxon>
        <taxon>Spermatophyta</taxon>
        <taxon>Magnoliopsida</taxon>
        <taxon>Liliopsida</taxon>
        <taxon>Asparagales</taxon>
        <taxon>Asparagaceae</taxon>
        <taxon>Asparagoideae</taxon>
        <taxon>Asparagus</taxon>
    </lineage>
</organism>
<keyword evidence="2 5" id="KW-0812">Transmembrane</keyword>
<dbReference type="PANTHER" id="PTHR31415">
    <property type="entry name" value="OS05G0367900 PROTEIN"/>
    <property type="match status" value="1"/>
</dbReference>
<dbReference type="Proteomes" id="UP000243459">
    <property type="component" value="Chromosome 4"/>
</dbReference>